<dbReference type="Pfam" id="PF12802">
    <property type="entry name" value="MarR_2"/>
    <property type="match status" value="1"/>
</dbReference>
<dbReference type="InterPro" id="IPR036390">
    <property type="entry name" value="WH_DNA-bd_sf"/>
</dbReference>
<dbReference type="OrthoDB" id="5432081at2"/>
<dbReference type="PRINTS" id="PR00598">
    <property type="entry name" value="HTHMARR"/>
</dbReference>
<dbReference type="InterPro" id="IPR036388">
    <property type="entry name" value="WH-like_DNA-bd_sf"/>
</dbReference>
<feature type="region of interest" description="Disordered" evidence="1">
    <location>
        <begin position="144"/>
        <end position="170"/>
    </location>
</feature>
<name>H0E5U3_9ACTN</name>
<protein>
    <submittedName>
        <fullName evidence="3">Transcriptional regulator MarR family</fullName>
    </submittedName>
</protein>
<dbReference type="SUPFAM" id="SSF46785">
    <property type="entry name" value="Winged helix' DNA-binding domain"/>
    <property type="match status" value="1"/>
</dbReference>
<dbReference type="GO" id="GO:0003700">
    <property type="term" value="F:DNA-binding transcription factor activity"/>
    <property type="evidence" value="ECO:0007669"/>
    <property type="project" value="InterPro"/>
</dbReference>
<comment type="caution">
    <text evidence="3">The sequence shown here is derived from an EMBL/GenBank/DDBJ whole genome shotgun (WGS) entry which is preliminary data.</text>
</comment>
<dbReference type="PANTHER" id="PTHR33164">
    <property type="entry name" value="TRANSCRIPTIONAL REGULATOR, MARR FAMILY"/>
    <property type="match status" value="1"/>
</dbReference>
<dbReference type="Proteomes" id="UP000005143">
    <property type="component" value="Unassembled WGS sequence"/>
</dbReference>
<dbReference type="PANTHER" id="PTHR33164:SF99">
    <property type="entry name" value="MARR FAMILY REGULATORY PROTEIN"/>
    <property type="match status" value="1"/>
</dbReference>
<dbReference type="GO" id="GO:0006950">
    <property type="term" value="P:response to stress"/>
    <property type="evidence" value="ECO:0007669"/>
    <property type="project" value="TreeGrafter"/>
</dbReference>
<evidence type="ECO:0000256" key="1">
    <source>
        <dbReference type="SAM" id="MobiDB-lite"/>
    </source>
</evidence>
<keyword evidence="4" id="KW-1185">Reference proteome</keyword>
<dbReference type="SMART" id="SM00347">
    <property type="entry name" value="HTH_MARR"/>
    <property type="match status" value="1"/>
</dbReference>
<proteinExistence type="predicted"/>
<feature type="compositionally biased region" description="Gly residues" evidence="1">
    <location>
        <begin position="160"/>
        <end position="170"/>
    </location>
</feature>
<organism evidence="3 4">
    <name type="scientific">Patulibacter medicamentivorans</name>
    <dbReference type="NCBI Taxonomy" id="1097667"/>
    <lineage>
        <taxon>Bacteria</taxon>
        <taxon>Bacillati</taxon>
        <taxon>Actinomycetota</taxon>
        <taxon>Thermoleophilia</taxon>
        <taxon>Solirubrobacterales</taxon>
        <taxon>Patulibacteraceae</taxon>
        <taxon>Patulibacter</taxon>
    </lineage>
</organism>
<accession>H0E5U3</accession>
<evidence type="ECO:0000313" key="3">
    <source>
        <dbReference type="EMBL" id="EHN10963.1"/>
    </source>
</evidence>
<reference evidence="3 4" key="1">
    <citation type="journal article" date="2013" name="Biodegradation">
        <title>Quantitative proteomic analysis of ibuprofen-degrading Patulibacter sp. strain I11.</title>
        <authorList>
            <person name="Almeida B."/>
            <person name="Kjeldal H."/>
            <person name="Lolas I."/>
            <person name="Knudsen A.D."/>
            <person name="Carvalho G."/>
            <person name="Nielsen K.L."/>
            <person name="Barreto Crespo M.T."/>
            <person name="Stensballe A."/>
            <person name="Nielsen J.L."/>
        </authorList>
    </citation>
    <scope>NUCLEOTIDE SEQUENCE [LARGE SCALE GENOMIC DNA]</scope>
    <source>
        <strain evidence="3 4">I11</strain>
    </source>
</reference>
<feature type="domain" description="HTH marR-type" evidence="2">
    <location>
        <begin position="13"/>
        <end position="148"/>
    </location>
</feature>
<sequence length="170" mass="18199">MPPGPRHTLSPAELATWEAFLRAHASIMRRLEQDLAAHDLTLSDYDVLVQLVQAPDRRLRPVELSRAVLLTRSGITRLVAGLERHGLVERIPAPGDRRGQLVTLTAAGLERIRAAGRTHGRGIRELFADRLDAGELERLRATLERLPADPAGSPAPATGGDLGGGAPGPG</sequence>
<dbReference type="InterPro" id="IPR000835">
    <property type="entry name" value="HTH_MarR-typ"/>
</dbReference>
<dbReference type="Gene3D" id="1.10.10.10">
    <property type="entry name" value="Winged helix-like DNA-binding domain superfamily/Winged helix DNA-binding domain"/>
    <property type="match status" value="1"/>
</dbReference>
<dbReference type="EMBL" id="AGUD01000194">
    <property type="protein sequence ID" value="EHN10963.1"/>
    <property type="molecule type" value="Genomic_DNA"/>
</dbReference>
<dbReference type="AlphaFoldDB" id="H0E5U3"/>
<dbReference type="PROSITE" id="PS50995">
    <property type="entry name" value="HTH_MARR_2"/>
    <property type="match status" value="1"/>
</dbReference>
<dbReference type="RefSeq" id="WP_007574828.1">
    <property type="nucleotide sequence ID" value="NZ_AGUD01000194.1"/>
</dbReference>
<dbReference type="InterPro" id="IPR039422">
    <property type="entry name" value="MarR/SlyA-like"/>
</dbReference>
<gene>
    <name evidence="3" type="ORF">PAI11_21920</name>
</gene>
<evidence type="ECO:0000313" key="4">
    <source>
        <dbReference type="Proteomes" id="UP000005143"/>
    </source>
</evidence>
<evidence type="ECO:0000259" key="2">
    <source>
        <dbReference type="PROSITE" id="PS50995"/>
    </source>
</evidence>